<evidence type="ECO:0000256" key="1">
    <source>
        <dbReference type="SAM" id="SignalP"/>
    </source>
</evidence>
<protein>
    <submittedName>
        <fullName evidence="2">Uncharacterized protein LOC106120040</fullName>
    </submittedName>
</protein>
<feature type="signal peptide" evidence="1">
    <location>
        <begin position="1"/>
        <end position="22"/>
    </location>
</feature>
<name>A0AAJ7EBI6_PAPXU</name>
<proteinExistence type="predicted"/>
<gene>
    <name evidence="2" type="primary">LOC106120040</name>
</gene>
<dbReference type="AlphaFoldDB" id="A0AAJ7EBI6"/>
<organism evidence="2">
    <name type="scientific">Papilio xuthus</name>
    <name type="common">Asian swallowtail butterfly</name>
    <dbReference type="NCBI Taxonomy" id="66420"/>
    <lineage>
        <taxon>Eukaryota</taxon>
        <taxon>Metazoa</taxon>
        <taxon>Ecdysozoa</taxon>
        <taxon>Arthropoda</taxon>
        <taxon>Hexapoda</taxon>
        <taxon>Insecta</taxon>
        <taxon>Pterygota</taxon>
        <taxon>Neoptera</taxon>
        <taxon>Endopterygota</taxon>
        <taxon>Lepidoptera</taxon>
        <taxon>Glossata</taxon>
        <taxon>Ditrysia</taxon>
        <taxon>Papilionoidea</taxon>
        <taxon>Papilionidae</taxon>
        <taxon>Papilioninae</taxon>
        <taxon>Papilio</taxon>
    </lineage>
</organism>
<reference evidence="2" key="1">
    <citation type="submission" date="2025-08" db="UniProtKB">
        <authorList>
            <consortium name="RefSeq"/>
        </authorList>
    </citation>
    <scope>IDENTIFICATION</scope>
</reference>
<dbReference type="GeneID" id="106120040"/>
<accession>A0AAJ7EBI6</accession>
<keyword evidence="1" id="KW-0732">Signal</keyword>
<dbReference type="Proteomes" id="UP000694872">
    <property type="component" value="Unplaced"/>
</dbReference>
<dbReference type="KEGG" id="pxu:106120040"/>
<sequence length="239" mass="27479">MILKMELSTIVYVFAIIATVSGSNHRAARSPRLVGGNEYFINVMQELVFELEKYGWWNLKMLDISQTLNEHMYNWHVSGTVNYTNGFVVSIEKIDLSDINSLMTSRTVNGTLEWHGSVRGHINLRDIRIGYDVIVNLDGQPEQRYTGVFRHSVIRILCTISKNMNDKQKTMHAQTANVNAVNGVRMIYLPANHVTQVISRRYLPRNNWDSVNSWCRDVVQPRLQKVAEKIQYPSVCFAC</sequence>
<evidence type="ECO:0000313" key="2">
    <source>
        <dbReference type="RefSeq" id="XP_013170672.1"/>
    </source>
</evidence>
<feature type="chain" id="PRO_5042543032" evidence="1">
    <location>
        <begin position="23"/>
        <end position="239"/>
    </location>
</feature>
<dbReference type="RefSeq" id="XP_013170672.1">
    <property type="nucleotide sequence ID" value="XM_013315218.1"/>
</dbReference>